<dbReference type="GO" id="GO:0016787">
    <property type="term" value="F:hydrolase activity"/>
    <property type="evidence" value="ECO:0007669"/>
    <property type="project" value="UniProtKB-KW"/>
</dbReference>
<dbReference type="SUPFAM" id="SSF56235">
    <property type="entry name" value="N-terminal nucleophile aminohydrolases (Ntn hydrolases)"/>
    <property type="match status" value="1"/>
</dbReference>
<feature type="domain" description="Choloylglycine hydrolase/NAAA C-terminal" evidence="4">
    <location>
        <begin position="27"/>
        <end position="309"/>
    </location>
</feature>
<comment type="caution">
    <text evidence="5">The sequence shown here is derived from an EMBL/GenBank/DDBJ whole genome shotgun (WGS) entry which is preliminary data.</text>
</comment>
<dbReference type="PANTHER" id="PTHR35527">
    <property type="entry name" value="CHOLOYLGLYCINE HYDROLASE"/>
    <property type="match status" value="1"/>
</dbReference>
<proteinExistence type="inferred from homology"/>
<evidence type="ECO:0000256" key="3">
    <source>
        <dbReference type="SAM" id="SignalP"/>
    </source>
</evidence>
<protein>
    <submittedName>
        <fullName evidence="5">Linear amide C-N hydrolase</fullName>
    </submittedName>
</protein>
<feature type="signal peptide" evidence="3">
    <location>
        <begin position="1"/>
        <end position="26"/>
    </location>
</feature>
<accession>A0ABS1QNG5</accession>
<dbReference type="Proteomes" id="UP000638570">
    <property type="component" value="Unassembled WGS sequence"/>
</dbReference>
<dbReference type="EMBL" id="JAERTZ010000004">
    <property type="protein sequence ID" value="MBL1376052.1"/>
    <property type="molecule type" value="Genomic_DNA"/>
</dbReference>
<name>A0ABS1QNG5_9GAMM</name>
<dbReference type="PANTHER" id="PTHR35527:SF2">
    <property type="entry name" value="HYDROLASE"/>
    <property type="match status" value="1"/>
</dbReference>
<reference evidence="6" key="1">
    <citation type="submission" date="2021-01" db="EMBL/GenBank/DDBJ databases">
        <title>Genome public.</title>
        <authorList>
            <person name="Liu C."/>
            <person name="Sun Q."/>
        </authorList>
    </citation>
    <scope>NUCLEOTIDE SEQUENCE [LARGE SCALE GENOMIC DNA]</scope>
    <source>
        <strain evidence="6">CGMCC 1.18722</strain>
    </source>
</reference>
<keyword evidence="3" id="KW-0732">Signal</keyword>
<evidence type="ECO:0000313" key="5">
    <source>
        <dbReference type="EMBL" id="MBL1376052.1"/>
    </source>
</evidence>
<dbReference type="InterPro" id="IPR052193">
    <property type="entry name" value="Peptidase_C59"/>
</dbReference>
<dbReference type="CDD" id="cd01902">
    <property type="entry name" value="Ntn_CGH"/>
    <property type="match status" value="1"/>
</dbReference>
<feature type="chain" id="PRO_5046857101" evidence="3">
    <location>
        <begin position="27"/>
        <end position="352"/>
    </location>
</feature>
<sequence>MKKLAALILAGCAVLGAGLTAQQAQACTRAVYLGEEGRILTGRTMDWRTDIGTHLWVLPRGVERHGAAGPDSLRWTVKYGSVIASAYDVASSDGLNEAGLAANLLWLPDSVFPEPDGATPTLSLSLWAQYMLDNFATVAEAVEHVRKHPFLVLTGQVPGQDRDALVHLSLSDAAGDSAIMEYLDGELIIHHGRDYQVLTNEPPYAQQLALLQYWENIGGTTMLPGTNRPADRFARAHFYINAVPKVEDARLATAAVFSVIRNVSVPYGVSTPEVPHISSTRWRSVVDHKDLRYYFESALSPSTFWLDLKGLDFAPEAGSRVLRLGEDQRRILAGEVSEELEASAPLTFQPAA</sequence>
<keyword evidence="6" id="KW-1185">Reference proteome</keyword>
<dbReference type="InterPro" id="IPR029132">
    <property type="entry name" value="CBAH/NAAA_C"/>
</dbReference>
<comment type="similarity">
    <text evidence="1">Belongs to the peptidase C59 family.</text>
</comment>
<organism evidence="5 6">
    <name type="scientific">Zobellella iuensis</name>
    <dbReference type="NCBI Taxonomy" id="2803811"/>
    <lineage>
        <taxon>Bacteria</taxon>
        <taxon>Pseudomonadati</taxon>
        <taxon>Pseudomonadota</taxon>
        <taxon>Gammaproteobacteria</taxon>
        <taxon>Aeromonadales</taxon>
        <taxon>Aeromonadaceae</taxon>
        <taxon>Zobellella</taxon>
    </lineage>
</organism>
<dbReference type="RefSeq" id="WP_202082027.1">
    <property type="nucleotide sequence ID" value="NZ_JAERTZ010000004.1"/>
</dbReference>
<dbReference type="Pfam" id="PF02275">
    <property type="entry name" value="CBAH"/>
    <property type="match status" value="1"/>
</dbReference>
<evidence type="ECO:0000313" key="6">
    <source>
        <dbReference type="Proteomes" id="UP000638570"/>
    </source>
</evidence>
<evidence type="ECO:0000256" key="1">
    <source>
        <dbReference type="ARBA" id="ARBA00006625"/>
    </source>
</evidence>
<dbReference type="Gene3D" id="3.60.60.10">
    <property type="entry name" value="Penicillin V Acylase, Chain A"/>
    <property type="match status" value="1"/>
</dbReference>
<gene>
    <name evidence="5" type="ORF">JKV55_01735</name>
</gene>
<keyword evidence="2 5" id="KW-0378">Hydrolase</keyword>
<dbReference type="InterPro" id="IPR029055">
    <property type="entry name" value="Ntn_hydrolases_N"/>
</dbReference>
<evidence type="ECO:0000256" key="2">
    <source>
        <dbReference type="ARBA" id="ARBA00022801"/>
    </source>
</evidence>
<evidence type="ECO:0000259" key="4">
    <source>
        <dbReference type="Pfam" id="PF02275"/>
    </source>
</evidence>